<evidence type="ECO:0000256" key="1">
    <source>
        <dbReference type="ARBA" id="ARBA00001971"/>
    </source>
</evidence>
<organism evidence="8 9">
    <name type="scientific">Cryphonectria parasitica (strain ATCC 38755 / EP155)</name>
    <dbReference type="NCBI Taxonomy" id="660469"/>
    <lineage>
        <taxon>Eukaryota</taxon>
        <taxon>Fungi</taxon>
        <taxon>Dikarya</taxon>
        <taxon>Ascomycota</taxon>
        <taxon>Pezizomycotina</taxon>
        <taxon>Sordariomycetes</taxon>
        <taxon>Sordariomycetidae</taxon>
        <taxon>Diaporthales</taxon>
        <taxon>Cryphonectriaceae</taxon>
        <taxon>Cryphonectria-Endothia species complex</taxon>
        <taxon>Cryphonectria</taxon>
    </lineage>
</organism>
<accession>A0A9P4Y760</accession>
<dbReference type="GeneID" id="63836448"/>
<keyword evidence="5 7" id="KW-0408">Iron</keyword>
<dbReference type="EMBL" id="MU032346">
    <property type="protein sequence ID" value="KAF3767983.1"/>
    <property type="molecule type" value="Genomic_DNA"/>
</dbReference>
<keyword evidence="3 7" id="KW-0479">Metal-binding</keyword>
<keyword evidence="4" id="KW-0560">Oxidoreductase</keyword>
<dbReference type="PRINTS" id="PR00465">
    <property type="entry name" value="EP450IV"/>
</dbReference>
<dbReference type="InterPro" id="IPR036396">
    <property type="entry name" value="Cyt_P450_sf"/>
</dbReference>
<feature type="non-terminal residue" evidence="8">
    <location>
        <position position="1"/>
    </location>
</feature>
<dbReference type="GO" id="GO:0005506">
    <property type="term" value="F:iron ion binding"/>
    <property type="evidence" value="ECO:0007669"/>
    <property type="project" value="InterPro"/>
</dbReference>
<evidence type="ECO:0000256" key="4">
    <source>
        <dbReference type="ARBA" id="ARBA00023002"/>
    </source>
</evidence>
<sequence>FLAGGQQLLEQGYAKHKDTPYVIQTCDNERLVVPDKFIEELKNLPDTQLSFKEELLDRFMGKYTKLDAVRGTDIHRNIVRFQLTKNLGNLLPQMKEEADIALENALGSCDSKEFTPVKASSVIFAAIGQITSRRVIDDPLISRDPIWLKTIMGFTASVAVFCMKMRTISPTLRPIARYTLPCGRRLRSDIAQVTELLAPVIRARQRQNMDMKSAELDEGQPQDFVQWLSESAKGHDAEPEAIVMKILFLIVAAMHSSAITAIHALYDLCAHPGSMEELREEAVREIGTNGWTESSLLRLRKMESFLKESGRTNSAGIVSFQRLVLSPIPLSNGFTIPAGTHICAASDARSRDPTLYDSPLEFRPMRFYSDPSTDREEASEIDAANFFSSVTAGDSWFGTGRQACPGRWYASAQIKLVLCLLLIEYEFRFPAGQTERPKNWVKDEKTGPNMEQVILVKRK</sequence>
<evidence type="ECO:0000313" key="9">
    <source>
        <dbReference type="Proteomes" id="UP000803844"/>
    </source>
</evidence>
<evidence type="ECO:0000256" key="7">
    <source>
        <dbReference type="PIRSR" id="PIRSR602403-1"/>
    </source>
</evidence>
<protein>
    <recommendedName>
        <fullName evidence="10">Cytochrome P450</fullName>
    </recommendedName>
</protein>
<keyword evidence="7" id="KW-0349">Heme</keyword>
<dbReference type="OrthoDB" id="1844152at2759"/>
<evidence type="ECO:0008006" key="10">
    <source>
        <dbReference type="Google" id="ProtNLM"/>
    </source>
</evidence>
<dbReference type="Proteomes" id="UP000803844">
    <property type="component" value="Unassembled WGS sequence"/>
</dbReference>
<dbReference type="RefSeq" id="XP_040778944.1">
    <property type="nucleotide sequence ID" value="XM_040919319.1"/>
</dbReference>
<evidence type="ECO:0000256" key="5">
    <source>
        <dbReference type="ARBA" id="ARBA00023004"/>
    </source>
</evidence>
<reference evidence="8" key="1">
    <citation type="journal article" date="2020" name="Phytopathology">
        <title>Genome sequence of the chestnut blight fungus Cryphonectria parasitica EP155: A fundamental resource for an archetypical invasive plant pathogen.</title>
        <authorList>
            <person name="Crouch J.A."/>
            <person name="Dawe A."/>
            <person name="Aerts A."/>
            <person name="Barry K."/>
            <person name="Churchill A.C.L."/>
            <person name="Grimwood J."/>
            <person name="Hillman B."/>
            <person name="Milgroom M.G."/>
            <person name="Pangilinan J."/>
            <person name="Smith M."/>
            <person name="Salamov A."/>
            <person name="Schmutz J."/>
            <person name="Yadav J."/>
            <person name="Grigoriev I.V."/>
            <person name="Nuss D."/>
        </authorList>
    </citation>
    <scope>NUCLEOTIDE SEQUENCE</scope>
    <source>
        <strain evidence="8">EP155</strain>
    </source>
</reference>
<evidence type="ECO:0000313" key="8">
    <source>
        <dbReference type="EMBL" id="KAF3767983.1"/>
    </source>
</evidence>
<gene>
    <name evidence="8" type="ORF">M406DRAFT_31240</name>
</gene>
<dbReference type="Pfam" id="PF00067">
    <property type="entry name" value="p450"/>
    <property type="match status" value="1"/>
</dbReference>
<keyword evidence="6" id="KW-0503">Monooxygenase</keyword>
<comment type="similarity">
    <text evidence="2">Belongs to the cytochrome P450 family.</text>
</comment>
<dbReference type="SUPFAM" id="SSF48264">
    <property type="entry name" value="Cytochrome P450"/>
    <property type="match status" value="1"/>
</dbReference>
<dbReference type="PANTHER" id="PTHR46206:SF4">
    <property type="entry name" value="P450, PUTATIVE (EUROFUNG)-RELATED"/>
    <property type="match status" value="1"/>
</dbReference>
<dbReference type="Gene3D" id="1.10.630.10">
    <property type="entry name" value="Cytochrome P450"/>
    <property type="match status" value="1"/>
</dbReference>
<proteinExistence type="inferred from homology"/>
<feature type="non-terminal residue" evidence="8">
    <location>
        <position position="459"/>
    </location>
</feature>
<dbReference type="InterPro" id="IPR002403">
    <property type="entry name" value="Cyt_P450_E_grp-IV"/>
</dbReference>
<comment type="caution">
    <text evidence="8">The sequence shown here is derived from an EMBL/GenBank/DDBJ whole genome shotgun (WGS) entry which is preliminary data.</text>
</comment>
<name>A0A9P4Y760_CRYP1</name>
<dbReference type="GO" id="GO:0004497">
    <property type="term" value="F:monooxygenase activity"/>
    <property type="evidence" value="ECO:0007669"/>
    <property type="project" value="UniProtKB-KW"/>
</dbReference>
<dbReference type="PANTHER" id="PTHR46206">
    <property type="entry name" value="CYTOCHROME P450"/>
    <property type="match status" value="1"/>
</dbReference>
<keyword evidence="9" id="KW-1185">Reference proteome</keyword>
<dbReference type="AlphaFoldDB" id="A0A9P4Y760"/>
<dbReference type="GO" id="GO:0016705">
    <property type="term" value="F:oxidoreductase activity, acting on paired donors, with incorporation or reduction of molecular oxygen"/>
    <property type="evidence" value="ECO:0007669"/>
    <property type="project" value="InterPro"/>
</dbReference>
<evidence type="ECO:0000256" key="2">
    <source>
        <dbReference type="ARBA" id="ARBA00010617"/>
    </source>
</evidence>
<feature type="binding site" description="axial binding residue" evidence="7">
    <location>
        <position position="404"/>
    </location>
    <ligand>
        <name>heme</name>
        <dbReference type="ChEBI" id="CHEBI:30413"/>
    </ligand>
    <ligandPart>
        <name>Fe</name>
        <dbReference type="ChEBI" id="CHEBI:18248"/>
    </ligandPart>
</feature>
<evidence type="ECO:0000256" key="3">
    <source>
        <dbReference type="ARBA" id="ARBA00022723"/>
    </source>
</evidence>
<dbReference type="InterPro" id="IPR001128">
    <property type="entry name" value="Cyt_P450"/>
</dbReference>
<comment type="cofactor">
    <cofactor evidence="1 7">
        <name>heme</name>
        <dbReference type="ChEBI" id="CHEBI:30413"/>
    </cofactor>
</comment>
<evidence type="ECO:0000256" key="6">
    <source>
        <dbReference type="ARBA" id="ARBA00023033"/>
    </source>
</evidence>
<dbReference type="CDD" id="cd11041">
    <property type="entry name" value="CYP503A1-like"/>
    <property type="match status" value="1"/>
</dbReference>
<dbReference type="GO" id="GO:0020037">
    <property type="term" value="F:heme binding"/>
    <property type="evidence" value="ECO:0007669"/>
    <property type="project" value="InterPro"/>
</dbReference>